<gene>
    <name evidence="1" type="ORF">AH6C_067</name>
</gene>
<dbReference type="KEGG" id="vg:22112323"/>
<name>A0A076G3R4_9CAUD</name>
<evidence type="ECO:0000313" key="2">
    <source>
        <dbReference type="Proteomes" id="UP000028666"/>
    </source>
</evidence>
<protein>
    <submittedName>
        <fullName evidence="1">Uncharacterized protein</fullName>
    </submittedName>
</protein>
<accession>A0A076G3R4</accession>
<evidence type="ECO:0000313" key="1">
    <source>
        <dbReference type="EMBL" id="AII26821.1"/>
    </source>
</evidence>
<organism evidence="1 2">
    <name type="scientific">Aeromonas phage pAh6-C</name>
    <dbReference type="NCBI Taxonomy" id="1505227"/>
    <lineage>
        <taxon>Viruses</taxon>
        <taxon>Duplodnaviria</taxon>
        <taxon>Heunggongvirae</taxon>
        <taxon>Uroviricota</taxon>
        <taxon>Caudoviricetes</taxon>
        <taxon>Chaseviridae</taxon>
        <taxon>Nefertitivirinae</taxon>
        <taxon>Pahsextavirus</taxon>
        <taxon>Pahsextavirus pAh6C</taxon>
    </lineage>
</organism>
<dbReference type="RefSeq" id="YP_009103401.1">
    <property type="nucleotide sequence ID" value="NC_025459.1"/>
</dbReference>
<dbReference type="EMBL" id="KJ858521">
    <property type="protein sequence ID" value="AII26821.1"/>
    <property type="molecule type" value="Genomic_DNA"/>
</dbReference>
<dbReference type="Proteomes" id="UP000028666">
    <property type="component" value="Segment"/>
</dbReference>
<sequence>MSRFEKMVAGNKAIFEYCERIRQMNQQEEKPNGFV</sequence>
<reference evidence="1 2" key="1">
    <citation type="submission" date="2014-05" db="EMBL/GenBank/DDBJ databases">
        <title>Complete genome sequence of Aeromonas bacteriophage pAh6-C.</title>
        <authorList>
            <person name="Jun J.W."/>
            <person name="Park S.C."/>
        </authorList>
    </citation>
    <scope>NUCLEOTIDE SEQUENCE [LARGE SCALE GENOMIC DNA]</scope>
</reference>
<proteinExistence type="predicted"/>
<dbReference type="GeneID" id="22112323"/>
<keyword evidence="2" id="KW-1185">Reference proteome</keyword>